<dbReference type="CDD" id="cd08601">
    <property type="entry name" value="GDPD_SaGlpQ_like"/>
    <property type="match status" value="1"/>
</dbReference>
<sequence length="319" mass="34998">MTHLRALSSSLVLLGTTGLLAPMVAQAQNGALAQQRQDLQNFQVIAHRGASGHAPEHTWHAYDKAVAMGADYLELDVHMSADGHLIAIHDTSLERTTDGQGPVKEHDLSELKTLDAGSWFNAAHPKHADDAYQNARLLTLDEVIERYGQDVRYYIETKSPEDYPKLQSALVSKLEAAGLVQAGSVVIQSFSQPSLQEVHGLNPDIPLVQLLWYSPGDDGSLEEWTGVTPAPAEITDADFQAIADYAVGVGPNYQYDGQTVIDESFIKQAHANDLLVHSYTINDQASMRQLLDWGVDGLFTNFPDRLEEVLADRQETGKD</sequence>
<dbReference type="Gene3D" id="3.20.20.190">
    <property type="entry name" value="Phosphatidylinositol (PI) phosphodiesterase"/>
    <property type="match status" value="1"/>
</dbReference>
<dbReference type="GO" id="GO:0006629">
    <property type="term" value="P:lipid metabolic process"/>
    <property type="evidence" value="ECO:0007669"/>
    <property type="project" value="InterPro"/>
</dbReference>
<evidence type="ECO:0000256" key="1">
    <source>
        <dbReference type="SAM" id="SignalP"/>
    </source>
</evidence>
<dbReference type="SUPFAM" id="SSF51695">
    <property type="entry name" value="PLC-like phosphodiesterases"/>
    <property type="match status" value="1"/>
</dbReference>
<dbReference type="PANTHER" id="PTHR46211:SF7">
    <property type="entry name" value="GLYCEROPHOSPHODIESTER PHOSPHODIESTERASE"/>
    <property type="match status" value="1"/>
</dbReference>
<dbReference type="RefSeq" id="WP_246053904.1">
    <property type="nucleotide sequence ID" value="NZ_BJOC01000039.1"/>
</dbReference>
<evidence type="ECO:0000259" key="2">
    <source>
        <dbReference type="PROSITE" id="PS51704"/>
    </source>
</evidence>
<evidence type="ECO:0000313" key="4">
    <source>
        <dbReference type="Proteomes" id="UP000319812"/>
    </source>
</evidence>
<organism evidence="3 4">
    <name type="scientific">Halomonas halmophila</name>
    <dbReference type="NCBI Taxonomy" id="252"/>
    <lineage>
        <taxon>Bacteria</taxon>
        <taxon>Pseudomonadati</taxon>
        <taxon>Pseudomonadota</taxon>
        <taxon>Gammaproteobacteria</taxon>
        <taxon>Oceanospirillales</taxon>
        <taxon>Halomonadaceae</taxon>
        <taxon>Halomonas</taxon>
    </lineage>
</organism>
<name>A0A4Y4F0G4_9GAMM</name>
<feature type="chain" id="PRO_5021459818" evidence="1">
    <location>
        <begin position="28"/>
        <end position="319"/>
    </location>
</feature>
<dbReference type="PANTHER" id="PTHR46211">
    <property type="entry name" value="GLYCEROPHOSPHORYL DIESTER PHOSPHODIESTERASE"/>
    <property type="match status" value="1"/>
</dbReference>
<dbReference type="InterPro" id="IPR017946">
    <property type="entry name" value="PLC-like_Pdiesterase_TIM-brl"/>
</dbReference>
<comment type="caution">
    <text evidence="3">The sequence shown here is derived from an EMBL/GenBank/DDBJ whole genome shotgun (WGS) entry which is preliminary data.</text>
</comment>
<protein>
    <submittedName>
        <fullName evidence="3">Glycerophosphoryl diester phosphodiesterase</fullName>
    </submittedName>
</protein>
<dbReference type="InterPro" id="IPR030395">
    <property type="entry name" value="GP_PDE_dom"/>
</dbReference>
<reference evidence="3 4" key="1">
    <citation type="submission" date="2019-06" db="EMBL/GenBank/DDBJ databases">
        <title>Whole genome shotgun sequence of Halomonas halmophila NBRC 15537.</title>
        <authorList>
            <person name="Hosoyama A."/>
            <person name="Uohara A."/>
            <person name="Ohji S."/>
            <person name="Ichikawa N."/>
        </authorList>
    </citation>
    <scope>NUCLEOTIDE SEQUENCE [LARGE SCALE GENOMIC DNA]</scope>
    <source>
        <strain evidence="3 4">NBRC 15537</strain>
    </source>
</reference>
<keyword evidence="4" id="KW-1185">Reference proteome</keyword>
<dbReference type="PROSITE" id="PS51704">
    <property type="entry name" value="GP_PDE"/>
    <property type="match status" value="1"/>
</dbReference>
<keyword evidence="1" id="KW-0732">Signal</keyword>
<evidence type="ECO:0000313" key="3">
    <source>
        <dbReference type="EMBL" id="GED23579.1"/>
    </source>
</evidence>
<dbReference type="Proteomes" id="UP000319812">
    <property type="component" value="Unassembled WGS sequence"/>
</dbReference>
<accession>A0A4Y4F0G4</accession>
<dbReference type="Pfam" id="PF03009">
    <property type="entry name" value="GDPD"/>
    <property type="match status" value="1"/>
</dbReference>
<proteinExistence type="predicted"/>
<feature type="signal peptide" evidence="1">
    <location>
        <begin position="1"/>
        <end position="27"/>
    </location>
</feature>
<gene>
    <name evidence="3" type="ORF">HHA01_25560</name>
</gene>
<dbReference type="EMBL" id="BJOC01000039">
    <property type="protein sequence ID" value="GED23579.1"/>
    <property type="molecule type" value="Genomic_DNA"/>
</dbReference>
<feature type="domain" description="GP-PDE" evidence="2">
    <location>
        <begin position="42"/>
        <end position="310"/>
    </location>
</feature>
<dbReference type="GO" id="GO:0008081">
    <property type="term" value="F:phosphoric diester hydrolase activity"/>
    <property type="evidence" value="ECO:0007669"/>
    <property type="project" value="InterPro"/>
</dbReference>
<dbReference type="AlphaFoldDB" id="A0A4Y4F0G4"/>